<organism evidence="3 4">
    <name type="scientific">Spirosoma utsteinense</name>
    <dbReference type="NCBI Taxonomy" id="2585773"/>
    <lineage>
        <taxon>Bacteria</taxon>
        <taxon>Pseudomonadati</taxon>
        <taxon>Bacteroidota</taxon>
        <taxon>Cytophagia</taxon>
        <taxon>Cytophagales</taxon>
        <taxon>Cytophagaceae</taxon>
        <taxon>Spirosoma</taxon>
    </lineage>
</organism>
<feature type="domain" description="Signal transduction histidine kinase internal region" evidence="2">
    <location>
        <begin position="188"/>
        <end position="265"/>
    </location>
</feature>
<evidence type="ECO:0000313" key="4">
    <source>
        <dbReference type="Proteomes" id="UP000700732"/>
    </source>
</evidence>
<accession>A0ABR6W4V9</accession>
<evidence type="ECO:0000313" key="3">
    <source>
        <dbReference type="EMBL" id="MBC3791254.1"/>
    </source>
</evidence>
<keyword evidence="1" id="KW-0812">Transmembrane</keyword>
<feature type="transmembrane region" description="Helical" evidence="1">
    <location>
        <begin position="59"/>
        <end position="82"/>
    </location>
</feature>
<dbReference type="InterPro" id="IPR050640">
    <property type="entry name" value="Bact_2-comp_sensor_kinase"/>
</dbReference>
<dbReference type="Gene3D" id="3.30.565.10">
    <property type="entry name" value="Histidine kinase-like ATPase, C-terminal domain"/>
    <property type="match status" value="1"/>
</dbReference>
<comment type="caution">
    <text evidence="3">The sequence shown here is derived from an EMBL/GenBank/DDBJ whole genome shotgun (WGS) entry which is preliminary data.</text>
</comment>
<feature type="transmembrane region" description="Helical" evidence="1">
    <location>
        <begin position="146"/>
        <end position="167"/>
    </location>
</feature>
<name>A0ABR6W4V9_9BACT</name>
<feature type="transmembrane region" description="Helical" evidence="1">
    <location>
        <begin position="94"/>
        <end position="113"/>
    </location>
</feature>
<dbReference type="InterPro" id="IPR010559">
    <property type="entry name" value="Sig_transdc_His_kin_internal"/>
</dbReference>
<sequence length="399" mass="46079">MSQVHIKSEEPVIRRPLAESWIQDTHQQVIVQVLLWGVFGLFIRHVYLGKFYQANDFTLNWLSLGVVLQTAALYYVFSNYIFPRTIYVKKIGTFGLWFAISHLVLYEVNYIQFNILQRLTTVVRLERDWGIFREAGLLGFVTDWSAAFYSFFWSFPFAIMILIVRAFGDIIKLRLENYKLEKDKLSLELDFLKAQVNPHFLFNTLNSVYARVFDSDEQAADLILRLSELMRYNLYETDVDKIALDKELAYIQNYLNLERNRLSDQYVVIEYEQSGRPEAYQITPLLLIAFVENAFKHGVKGASEPAYVQVSATLANDQFVFRVENSIPIKRHVPVVELPQDSAKKSGGVGLDNVSRRLNAFYENRHTLAVTATEDTYVVALTIQLNALNKEINAGTKSH</sequence>
<proteinExistence type="predicted"/>
<evidence type="ECO:0000256" key="1">
    <source>
        <dbReference type="SAM" id="Phobius"/>
    </source>
</evidence>
<reference evidence="3 4" key="1">
    <citation type="submission" date="2019-06" db="EMBL/GenBank/DDBJ databases">
        <title>Spirosoma utsteinense sp. nov. isolated from Antarctic ice-free soils.</title>
        <authorList>
            <person name="Tahon G."/>
        </authorList>
    </citation>
    <scope>NUCLEOTIDE SEQUENCE [LARGE SCALE GENOMIC DNA]</scope>
    <source>
        <strain evidence="3 4">LMG 31447</strain>
    </source>
</reference>
<protein>
    <recommendedName>
        <fullName evidence="2">Signal transduction histidine kinase internal region domain-containing protein</fullName>
    </recommendedName>
</protein>
<keyword evidence="1" id="KW-0472">Membrane</keyword>
<dbReference type="InterPro" id="IPR036890">
    <property type="entry name" value="HATPase_C_sf"/>
</dbReference>
<dbReference type="RefSeq" id="WP_186737046.1">
    <property type="nucleotide sequence ID" value="NZ_VFIA01000008.1"/>
</dbReference>
<dbReference type="PANTHER" id="PTHR34220:SF7">
    <property type="entry name" value="SENSOR HISTIDINE KINASE YPDA"/>
    <property type="match status" value="1"/>
</dbReference>
<keyword evidence="4" id="KW-1185">Reference proteome</keyword>
<evidence type="ECO:0000259" key="2">
    <source>
        <dbReference type="Pfam" id="PF06580"/>
    </source>
</evidence>
<dbReference type="Pfam" id="PF06580">
    <property type="entry name" value="His_kinase"/>
    <property type="match status" value="1"/>
</dbReference>
<gene>
    <name evidence="3" type="ORF">FH603_1753</name>
</gene>
<feature type="transmembrane region" description="Helical" evidence="1">
    <location>
        <begin position="29"/>
        <end position="47"/>
    </location>
</feature>
<dbReference type="Proteomes" id="UP000700732">
    <property type="component" value="Unassembled WGS sequence"/>
</dbReference>
<dbReference type="EMBL" id="VFIA01000008">
    <property type="protein sequence ID" value="MBC3791254.1"/>
    <property type="molecule type" value="Genomic_DNA"/>
</dbReference>
<keyword evidence="1" id="KW-1133">Transmembrane helix</keyword>
<dbReference type="PANTHER" id="PTHR34220">
    <property type="entry name" value="SENSOR HISTIDINE KINASE YPDA"/>
    <property type="match status" value="1"/>
</dbReference>